<keyword evidence="8" id="KW-1185">Reference proteome</keyword>
<evidence type="ECO:0000313" key="8">
    <source>
        <dbReference type="Proteomes" id="UP000694865"/>
    </source>
</evidence>
<organism evidence="8 9">
    <name type="scientific">Saccoglossus kowalevskii</name>
    <name type="common">Acorn worm</name>
    <dbReference type="NCBI Taxonomy" id="10224"/>
    <lineage>
        <taxon>Eukaryota</taxon>
        <taxon>Metazoa</taxon>
        <taxon>Hemichordata</taxon>
        <taxon>Enteropneusta</taxon>
        <taxon>Harrimaniidae</taxon>
        <taxon>Saccoglossus</taxon>
    </lineage>
</organism>
<feature type="region of interest" description="Disordered" evidence="6">
    <location>
        <begin position="113"/>
        <end position="148"/>
    </location>
</feature>
<name>A0ABM0MIJ4_SACKO</name>
<feature type="domain" description="RRM" evidence="7">
    <location>
        <begin position="172"/>
        <end position="250"/>
    </location>
</feature>
<evidence type="ECO:0000313" key="9">
    <source>
        <dbReference type="RefSeq" id="XP_006819835.1"/>
    </source>
</evidence>
<dbReference type="InterPro" id="IPR034215">
    <property type="entry name" value="RBM42_RRM"/>
</dbReference>
<protein>
    <recommendedName>
        <fullName evidence="2">RNA-binding protein 42</fullName>
    </recommendedName>
    <alternativeName>
        <fullName evidence="4">RNA-binding motif protein 42</fullName>
    </alternativeName>
</protein>
<comment type="similarity">
    <text evidence="1">Belongs to the RRM RBM42 family.</text>
</comment>
<reference evidence="9" key="1">
    <citation type="submission" date="2025-08" db="UniProtKB">
        <authorList>
            <consortium name="RefSeq"/>
        </authorList>
    </citation>
    <scope>IDENTIFICATION</scope>
    <source>
        <tissue evidence="9">Testes</tissue>
    </source>
</reference>
<proteinExistence type="inferred from homology"/>
<feature type="compositionally biased region" description="Basic and acidic residues" evidence="6">
    <location>
        <begin position="133"/>
        <end position="144"/>
    </location>
</feature>
<dbReference type="RefSeq" id="XP_006819835.1">
    <property type="nucleotide sequence ID" value="XM_006819772.1"/>
</dbReference>
<evidence type="ECO:0000256" key="2">
    <source>
        <dbReference type="ARBA" id="ARBA00015192"/>
    </source>
</evidence>
<dbReference type="Proteomes" id="UP000694865">
    <property type="component" value="Unplaced"/>
</dbReference>
<evidence type="ECO:0000256" key="4">
    <source>
        <dbReference type="ARBA" id="ARBA00030574"/>
    </source>
</evidence>
<sequence length="271" mass="30698">MMTMGTRPSFIPHQLQMRNNPSTAVPPLPMPPGLPHMMSPPGVPGLPMTLSQMPPLPQPVQQVSAVISKPPTVYSAPPVRFTKTTEHLENTTRSDSPILSQDTFQINTDVATNESSQSLQGPYLPMPVQTTDNIKDDKTKDKPEKRKKKFVRTAAGTVWEDESLVDWDPNDFRIFCGDLGNEVTDELLTRVFGKYPSFLKAKVVRDKRTNKTKGFGFVSFRDPNDFVAAMREMNGKYVGNRPIKLRKSSWRDRNIEMVKKKQKEKERLGLR</sequence>
<dbReference type="PANTHER" id="PTHR47640:SF11">
    <property type="entry name" value="RNA-BINDING PROTEIN 42"/>
    <property type="match status" value="1"/>
</dbReference>
<dbReference type="InterPro" id="IPR000504">
    <property type="entry name" value="RRM_dom"/>
</dbReference>
<accession>A0ABM0MIJ4</accession>
<dbReference type="SMART" id="SM00360">
    <property type="entry name" value="RRM"/>
    <property type="match status" value="1"/>
</dbReference>
<dbReference type="InterPro" id="IPR035979">
    <property type="entry name" value="RBD_domain_sf"/>
</dbReference>
<dbReference type="PROSITE" id="PS50102">
    <property type="entry name" value="RRM"/>
    <property type="match status" value="1"/>
</dbReference>
<dbReference type="CDD" id="cd12383">
    <property type="entry name" value="RRM_RBM42"/>
    <property type="match status" value="1"/>
</dbReference>
<dbReference type="SUPFAM" id="SSF54928">
    <property type="entry name" value="RNA-binding domain, RBD"/>
    <property type="match status" value="1"/>
</dbReference>
<evidence type="ECO:0000256" key="6">
    <source>
        <dbReference type="SAM" id="MobiDB-lite"/>
    </source>
</evidence>
<keyword evidence="3 5" id="KW-0694">RNA-binding</keyword>
<dbReference type="InterPro" id="IPR012677">
    <property type="entry name" value="Nucleotide-bd_a/b_plait_sf"/>
</dbReference>
<dbReference type="Gene3D" id="3.30.70.330">
    <property type="match status" value="1"/>
</dbReference>
<dbReference type="GeneID" id="100374935"/>
<evidence type="ECO:0000256" key="1">
    <source>
        <dbReference type="ARBA" id="ARBA00007408"/>
    </source>
</evidence>
<dbReference type="InterPro" id="IPR050825">
    <property type="entry name" value="RBM42_RBP45_47-like"/>
</dbReference>
<evidence type="ECO:0000256" key="3">
    <source>
        <dbReference type="ARBA" id="ARBA00022884"/>
    </source>
</evidence>
<gene>
    <name evidence="9" type="primary">LOC100374935</name>
</gene>
<evidence type="ECO:0000256" key="5">
    <source>
        <dbReference type="PROSITE-ProRule" id="PRU00176"/>
    </source>
</evidence>
<dbReference type="PANTHER" id="PTHR47640">
    <property type="entry name" value="TRNA SELENOCYSTEINE 1-ASSOCIATED PROTEIN 1-RELATED-RELATED"/>
    <property type="match status" value="1"/>
</dbReference>
<evidence type="ECO:0000259" key="7">
    <source>
        <dbReference type="PROSITE" id="PS50102"/>
    </source>
</evidence>
<dbReference type="Pfam" id="PF00076">
    <property type="entry name" value="RRM_1"/>
    <property type="match status" value="1"/>
</dbReference>